<dbReference type="EMBL" id="AFRT01000965">
    <property type="protein sequence ID" value="ELU41961.1"/>
    <property type="molecule type" value="Genomic_DNA"/>
</dbReference>
<sequence>MMPPRFGVRDAADPEDVGVGVGEVTVSDEVAPGDDTVLMVEGGKVAVAVVDNMLSNAVGVGVLFGVVSDTVAWSVTGSSHAQDLAKLKRGKFGIAGIGNRKPSEQNEAKPRTRTRSNDARAEVICVDLKPESSKYKGGGESTQASKIDSIGYIAGRRQAQISLWSNTYAGI</sequence>
<gene>
    <name evidence="2" type="ORF">AG1IA_04009</name>
</gene>
<accession>L8WV00</accession>
<organism evidence="2 3">
    <name type="scientific">Thanatephorus cucumeris (strain AG1-IA)</name>
    <name type="common">Rice sheath blight fungus</name>
    <name type="synonym">Rhizoctonia solani</name>
    <dbReference type="NCBI Taxonomy" id="983506"/>
    <lineage>
        <taxon>Eukaryota</taxon>
        <taxon>Fungi</taxon>
        <taxon>Dikarya</taxon>
        <taxon>Basidiomycota</taxon>
        <taxon>Agaricomycotina</taxon>
        <taxon>Agaricomycetes</taxon>
        <taxon>Cantharellales</taxon>
        <taxon>Ceratobasidiaceae</taxon>
        <taxon>Rhizoctonia</taxon>
        <taxon>Rhizoctonia solani AG-1</taxon>
    </lineage>
</organism>
<evidence type="ECO:0000256" key="1">
    <source>
        <dbReference type="SAM" id="MobiDB-lite"/>
    </source>
</evidence>
<reference evidence="2 3" key="1">
    <citation type="journal article" date="2013" name="Nat. Commun.">
        <title>The evolution and pathogenic mechanisms of the rice sheath blight pathogen.</title>
        <authorList>
            <person name="Zheng A."/>
            <person name="Lin R."/>
            <person name="Xu L."/>
            <person name="Qin P."/>
            <person name="Tang C."/>
            <person name="Ai P."/>
            <person name="Zhang D."/>
            <person name="Liu Y."/>
            <person name="Sun Z."/>
            <person name="Feng H."/>
            <person name="Wang Y."/>
            <person name="Chen Y."/>
            <person name="Liang X."/>
            <person name="Fu R."/>
            <person name="Li Q."/>
            <person name="Zhang J."/>
            <person name="Yu X."/>
            <person name="Xie Z."/>
            <person name="Ding L."/>
            <person name="Guan P."/>
            <person name="Tang J."/>
            <person name="Liang Y."/>
            <person name="Wang S."/>
            <person name="Deng Q."/>
            <person name="Li S."/>
            <person name="Zhu J."/>
            <person name="Wang L."/>
            <person name="Liu H."/>
            <person name="Li P."/>
        </authorList>
    </citation>
    <scope>NUCLEOTIDE SEQUENCE [LARGE SCALE GENOMIC DNA]</scope>
    <source>
        <strain evidence="3">AG-1 IA</strain>
    </source>
</reference>
<evidence type="ECO:0000313" key="2">
    <source>
        <dbReference type="EMBL" id="ELU41961.1"/>
    </source>
</evidence>
<dbReference type="Proteomes" id="UP000011668">
    <property type="component" value="Unassembled WGS sequence"/>
</dbReference>
<proteinExistence type="predicted"/>
<keyword evidence="3" id="KW-1185">Reference proteome</keyword>
<feature type="compositionally biased region" description="Basic and acidic residues" evidence="1">
    <location>
        <begin position="101"/>
        <end position="119"/>
    </location>
</feature>
<dbReference type="AlphaFoldDB" id="L8WV00"/>
<dbReference type="HOGENOM" id="CLU_1563941_0_0_1"/>
<name>L8WV00_THACA</name>
<evidence type="ECO:0000313" key="3">
    <source>
        <dbReference type="Proteomes" id="UP000011668"/>
    </source>
</evidence>
<protein>
    <submittedName>
        <fullName evidence="2">Uncharacterized protein</fullName>
    </submittedName>
</protein>
<feature type="region of interest" description="Disordered" evidence="1">
    <location>
        <begin position="96"/>
        <end position="119"/>
    </location>
</feature>
<comment type="caution">
    <text evidence="2">The sequence shown here is derived from an EMBL/GenBank/DDBJ whole genome shotgun (WGS) entry which is preliminary data.</text>
</comment>